<sequence>MSFLGSFIRLSQSHCMRKAMFAGCPTESLAEYIAAGGNRHSSAADWAPSLLAFGAGNNIATWDPEDEAQRGITSLLAGHTDTVNAVKIIERDTGRMIVSGGADKSIRLWAAANDGPSGFEAVQCLTDHSESINAIATLPESGVFVSGSADATVKVWRLETTTAKLIQSISLKPRCLPLALALTALPNGDVVLAIAGTSSIIQLYVSDQSCATFELQTLLSGHEGWIRSLDFTKESKANDSDILLASASQDKYIRLWRFHEGQNESTASPAAADELAPAAAKKSLTNKAHEVGKSGAKHSVTFEALLIGHEDWIYTARWKTARRTEGGPILLSASADNSLSIWHADAASGLWVCNSRLGEISSLKGSTTATGSTGGFWIGLWQPGGQYVVSLGRTGSWRRWAYDQSSDMWLQKLGISGHVGEVQGLAWSPSGEFLLSTASDQTTRLLAEWKRSGLISWHELSRPQIHGYDLNCIDAVTDSQFISGADEKLLRVFNKPRAVDEIVSTLAGRTTSSASNLPDTANIPVLGLSNKAMTGVEEDEQSRGLVDGQADGEHKEGSPVVTNKTPFAMEHPTFEDHLARHTLWPEYEKLYGHGYEICAVATSNDRSLVATACKASSIDHAVVRLYDTRDWREIKPPLTAHSLTVTSLEFSPDDQYLLSVGRDRQWALFRRAAHGYGSYSRVASNPKGHSRMILDCSWAPTTNGHVFATAGRDKSIKIWKLIDDEADCIFTIATTAPVTAIAFDPVVRQDAFRIAFGDDTGRVGFAHLNKSTLEVMQRVYLDARLTPCKTINALKWRPVGNGNDTLSSSSKAQLASASDDMSVRIYDIR</sequence>
<dbReference type="InterPro" id="IPR015943">
    <property type="entry name" value="WD40/YVTN_repeat-like_dom_sf"/>
</dbReference>
<evidence type="ECO:0000256" key="7">
    <source>
        <dbReference type="ARBA" id="ARBA00022574"/>
    </source>
</evidence>
<dbReference type="GO" id="GO:0005737">
    <property type="term" value="C:cytoplasm"/>
    <property type="evidence" value="ECO:0007669"/>
    <property type="project" value="UniProtKB-SubCell"/>
</dbReference>
<evidence type="ECO:0000256" key="4">
    <source>
        <dbReference type="ARBA" id="ARBA00005881"/>
    </source>
</evidence>
<evidence type="ECO:0000256" key="3">
    <source>
        <dbReference type="ARBA" id="ARBA00005043"/>
    </source>
</evidence>
<dbReference type="eggNOG" id="KOG1063">
    <property type="taxonomic scope" value="Eukaryota"/>
</dbReference>
<feature type="region of interest" description="Disordered" evidence="12">
    <location>
        <begin position="538"/>
        <end position="565"/>
    </location>
</feature>
<dbReference type="PROSITE" id="PS50294">
    <property type="entry name" value="WD_REPEATS_REGION"/>
    <property type="match status" value="3"/>
</dbReference>
<evidence type="ECO:0000256" key="9">
    <source>
        <dbReference type="ARBA" id="ARBA00022737"/>
    </source>
</evidence>
<evidence type="ECO:0000313" key="13">
    <source>
        <dbReference type="EMBL" id="EME47516.1"/>
    </source>
</evidence>
<dbReference type="PANTHER" id="PTHR44111:SF1">
    <property type="entry name" value="ELONGATOR COMPLEX PROTEIN 2"/>
    <property type="match status" value="1"/>
</dbReference>
<feature type="repeat" description="WD" evidence="11">
    <location>
        <begin position="125"/>
        <end position="166"/>
    </location>
</feature>
<evidence type="ECO:0000256" key="2">
    <source>
        <dbReference type="ARBA" id="ARBA00004496"/>
    </source>
</evidence>
<dbReference type="STRING" id="675120.N1PVL2"/>
<keyword evidence="6" id="KW-0963">Cytoplasm</keyword>
<organism evidence="13 14">
    <name type="scientific">Dothistroma septosporum (strain NZE10 / CBS 128990)</name>
    <name type="common">Red band needle blight fungus</name>
    <name type="synonym">Mycosphaerella pini</name>
    <dbReference type="NCBI Taxonomy" id="675120"/>
    <lineage>
        <taxon>Eukaryota</taxon>
        <taxon>Fungi</taxon>
        <taxon>Dikarya</taxon>
        <taxon>Ascomycota</taxon>
        <taxon>Pezizomycotina</taxon>
        <taxon>Dothideomycetes</taxon>
        <taxon>Dothideomycetidae</taxon>
        <taxon>Mycosphaerellales</taxon>
        <taxon>Mycosphaerellaceae</taxon>
        <taxon>Dothistroma</taxon>
    </lineage>
</organism>
<dbReference type="Pfam" id="PF00400">
    <property type="entry name" value="WD40"/>
    <property type="match status" value="6"/>
</dbReference>
<dbReference type="HOGENOM" id="CLU_006430_0_0_1"/>
<dbReference type="GO" id="GO:0006357">
    <property type="term" value="P:regulation of transcription by RNA polymerase II"/>
    <property type="evidence" value="ECO:0007669"/>
    <property type="project" value="EnsemblFungi"/>
</dbReference>
<dbReference type="InterPro" id="IPR020472">
    <property type="entry name" value="WD40_PAC1"/>
</dbReference>
<keyword evidence="14" id="KW-1185">Reference proteome</keyword>
<dbReference type="PROSITE" id="PS50082">
    <property type="entry name" value="WD_REPEATS_2"/>
    <property type="match status" value="6"/>
</dbReference>
<dbReference type="InterPro" id="IPR036322">
    <property type="entry name" value="WD40_repeat_dom_sf"/>
</dbReference>
<dbReference type="Proteomes" id="UP000016933">
    <property type="component" value="Unassembled WGS sequence"/>
</dbReference>
<feature type="repeat" description="WD" evidence="11">
    <location>
        <begin position="638"/>
        <end position="669"/>
    </location>
</feature>
<dbReference type="EMBL" id="KB446536">
    <property type="protein sequence ID" value="EME47516.1"/>
    <property type="molecule type" value="Genomic_DNA"/>
</dbReference>
<dbReference type="PRINTS" id="PR00320">
    <property type="entry name" value="GPROTEINBRPT"/>
</dbReference>
<comment type="subcellular location">
    <subcellularLocation>
        <location evidence="2">Cytoplasm</location>
    </subcellularLocation>
    <subcellularLocation>
        <location evidence="1">Nucleus</location>
    </subcellularLocation>
</comment>
<dbReference type="Gene3D" id="2.130.10.10">
    <property type="entry name" value="YVTN repeat-like/Quinoprotein amine dehydrogenase"/>
    <property type="match status" value="4"/>
</dbReference>
<dbReference type="SMART" id="SM00320">
    <property type="entry name" value="WD40"/>
    <property type="match status" value="11"/>
</dbReference>
<dbReference type="InterPro" id="IPR011047">
    <property type="entry name" value="Quinoprotein_ADH-like_sf"/>
</dbReference>
<dbReference type="GO" id="GO:0002098">
    <property type="term" value="P:tRNA wobble uridine modification"/>
    <property type="evidence" value="ECO:0007669"/>
    <property type="project" value="EnsemblFungi"/>
</dbReference>
<dbReference type="SUPFAM" id="SSF50998">
    <property type="entry name" value="Quinoprotein alcohol dehydrogenase-like"/>
    <property type="match status" value="1"/>
</dbReference>
<dbReference type="InterPro" id="IPR001680">
    <property type="entry name" value="WD40_rpt"/>
</dbReference>
<dbReference type="OrthoDB" id="27911at2759"/>
<feature type="repeat" description="WD" evidence="11">
    <location>
        <begin position="76"/>
        <end position="109"/>
    </location>
</feature>
<name>N1PVL2_DOTSN</name>
<accession>N1PVL2</accession>
<dbReference type="GO" id="GO:0008017">
    <property type="term" value="F:microtubule binding"/>
    <property type="evidence" value="ECO:0007669"/>
    <property type="project" value="EnsemblFungi"/>
</dbReference>
<evidence type="ECO:0000313" key="14">
    <source>
        <dbReference type="Proteomes" id="UP000016933"/>
    </source>
</evidence>
<evidence type="ECO:0000256" key="10">
    <source>
        <dbReference type="ARBA" id="ARBA00023242"/>
    </source>
</evidence>
<dbReference type="AlphaFoldDB" id="N1PVL2"/>
<gene>
    <name evidence="13" type="ORF">DOTSEDRAFT_85989</name>
</gene>
<dbReference type="GO" id="GO:0005634">
    <property type="term" value="C:nucleus"/>
    <property type="evidence" value="ECO:0007669"/>
    <property type="project" value="UniProtKB-SubCell"/>
</dbReference>
<dbReference type="GO" id="GO:0032447">
    <property type="term" value="P:protein urmylation"/>
    <property type="evidence" value="ECO:0007669"/>
    <property type="project" value="EnsemblFungi"/>
</dbReference>
<evidence type="ECO:0000256" key="5">
    <source>
        <dbReference type="ARBA" id="ARBA00020267"/>
    </source>
</evidence>
<protein>
    <recommendedName>
        <fullName evidence="5">Elongator complex protein 2</fullName>
    </recommendedName>
</protein>
<feature type="repeat" description="WD" evidence="11">
    <location>
        <begin position="686"/>
        <end position="721"/>
    </location>
</feature>
<keyword evidence="8" id="KW-0819">tRNA processing</keyword>
<dbReference type="GO" id="GO:0033588">
    <property type="term" value="C:elongator holoenzyme complex"/>
    <property type="evidence" value="ECO:0007669"/>
    <property type="project" value="EnsemblFungi"/>
</dbReference>
<reference evidence="14" key="1">
    <citation type="journal article" date="2012" name="PLoS Genet.">
        <title>The genomes of the fungal plant pathogens Cladosporium fulvum and Dothistroma septosporum reveal adaptation to different hosts and lifestyles but also signatures of common ancestry.</title>
        <authorList>
            <person name="de Wit P.J.G.M."/>
            <person name="van der Burgt A."/>
            <person name="Oekmen B."/>
            <person name="Stergiopoulos I."/>
            <person name="Abd-Elsalam K.A."/>
            <person name="Aerts A.L."/>
            <person name="Bahkali A.H."/>
            <person name="Beenen H.G."/>
            <person name="Chettri P."/>
            <person name="Cox M.P."/>
            <person name="Datema E."/>
            <person name="de Vries R.P."/>
            <person name="Dhillon B."/>
            <person name="Ganley A.R."/>
            <person name="Griffiths S.A."/>
            <person name="Guo Y."/>
            <person name="Hamelin R.C."/>
            <person name="Henrissat B."/>
            <person name="Kabir M.S."/>
            <person name="Jashni M.K."/>
            <person name="Kema G."/>
            <person name="Klaubauf S."/>
            <person name="Lapidus A."/>
            <person name="Levasseur A."/>
            <person name="Lindquist E."/>
            <person name="Mehrabi R."/>
            <person name="Ohm R.A."/>
            <person name="Owen T.J."/>
            <person name="Salamov A."/>
            <person name="Schwelm A."/>
            <person name="Schijlen E."/>
            <person name="Sun H."/>
            <person name="van den Burg H.A."/>
            <person name="van Ham R.C.H.J."/>
            <person name="Zhang S."/>
            <person name="Goodwin S.B."/>
            <person name="Grigoriev I.V."/>
            <person name="Collemare J."/>
            <person name="Bradshaw R.E."/>
        </authorList>
    </citation>
    <scope>NUCLEOTIDE SEQUENCE [LARGE SCALE GENOMIC DNA]</scope>
    <source>
        <strain evidence="14">NZE10 / CBS 128990</strain>
    </source>
</reference>
<dbReference type="FunFam" id="2.130.10.10:FF:000400">
    <property type="entry name" value="Elongator acetyltransferase complex subunit 2"/>
    <property type="match status" value="1"/>
</dbReference>
<feature type="repeat" description="WD" evidence="11">
    <location>
        <begin position="219"/>
        <end position="266"/>
    </location>
</feature>
<dbReference type="InterPro" id="IPR037289">
    <property type="entry name" value="Elp2"/>
</dbReference>
<dbReference type="SUPFAM" id="SSF50978">
    <property type="entry name" value="WD40 repeat-like"/>
    <property type="match status" value="1"/>
</dbReference>
<evidence type="ECO:0000256" key="6">
    <source>
        <dbReference type="ARBA" id="ARBA00022490"/>
    </source>
</evidence>
<evidence type="ECO:0000256" key="8">
    <source>
        <dbReference type="ARBA" id="ARBA00022694"/>
    </source>
</evidence>
<keyword evidence="10" id="KW-0539">Nucleus</keyword>
<keyword evidence="9" id="KW-0677">Repeat</keyword>
<proteinExistence type="inferred from homology"/>
<evidence type="ECO:0000256" key="12">
    <source>
        <dbReference type="SAM" id="MobiDB-lite"/>
    </source>
</evidence>
<reference evidence="13 14" key="2">
    <citation type="journal article" date="2012" name="PLoS Pathog.">
        <title>Diverse lifestyles and strategies of plant pathogenesis encoded in the genomes of eighteen Dothideomycetes fungi.</title>
        <authorList>
            <person name="Ohm R.A."/>
            <person name="Feau N."/>
            <person name="Henrissat B."/>
            <person name="Schoch C.L."/>
            <person name="Horwitz B.A."/>
            <person name="Barry K.W."/>
            <person name="Condon B.J."/>
            <person name="Copeland A.C."/>
            <person name="Dhillon B."/>
            <person name="Glaser F."/>
            <person name="Hesse C.N."/>
            <person name="Kosti I."/>
            <person name="LaButti K."/>
            <person name="Lindquist E.A."/>
            <person name="Lucas S."/>
            <person name="Salamov A.A."/>
            <person name="Bradshaw R.E."/>
            <person name="Ciuffetti L."/>
            <person name="Hamelin R.C."/>
            <person name="Kema G.H.J."/>
            <person name="Lawrence C."/>
            <person name="Scott J.A."/>
            <person name="Spatafora J.W."/>
            <person name="Turgeon B.G."/>
            <person name="de Wit P.J.G.M."/>
            <person name="Zhong S."/>
            <person name="Goodwin S.B."/>
            <person name="Grigoriev I.V."/>
        </authorList>
    </citation>
    <scope>NUCLEOTIDE SEQUENCE [LARGE SCALE GENOMIC DNA]</scope>
    <source>
        <strain evidence="14">NZE10 / CBS 128990</strain>
    </source>
</reference>
<dbReference type="UniPathway" id="UPA00988"/>
<feature type="repeat" description="WD" evidence="11">
    <location>
        <begin position="415"/>
        <end position="445"/>
    </location>
</feature>
<comment type="similarity">
    <text evidence="4">Belongs to the WD repeat ELP2 family.</text>
</comment>
<comment type="pathway">
    <text evidence="3">tRNA modification; 5-methoxycarbonylmethyl-2-thiouridine-tRNA biosynthesis.</text>
</comment>
<evidence type="ECO:0000256" key="11">
    <source>
        <dbReference type="PROSITE-ProRule" id="PRU00221"/>
    </source>
</evidence>
<evidence type="ECO:0000256" key="1">
    <source>
        <dbReference type="ARBA" id="ARBA00004123"/>
    </source>
</evidence>
<keyword evidence="7 11" id="KW-0853">WD repeat</keyword>
<dbReference type="OMA" id="ENFRHIS"/>
<dbReference type="PANTHER" id="PTHR44111">
    <property type="entry name" value="ELONGATOR COMPLEX PROTEIN 2"/>
    <property type="match status" value="1"/>
</dbReference>